<evidence type="ECO:0000256" key="4">
    <source>
        <dbReference type="ARBA" id="ARBA00022816"/>
    </source>
</evidence>
<evidence type="ECO:0000313" key="14">
    <source>
        <dbReference type="Proteomes" id="UP000695000"/>
    </source>
</evidence>
<dbReference type="RefSeq" id="XP_017781559.1">
    <property type="nucleotide sequence ID" value="XM_017926070.1"/>
</dbReference>
<evidence type="ECO:0000313" key="15">
    <source>
        <dbReference type="RefSeq" id="XP_017781545.1"/>
    </source>
</evidence>
<dbReference type="RefSeq" id="XP_017781545.1">
    <property type="nucleotide sequence ID" value="XM_017926056.1"/>
</dbReference>
<dbReference type="Gene3D" id="1.25.40.510">
    <property type="entry name" value="GLE1-like"/>
    <property type="match status" value="1"/>
</dbReference>
<keyword evidence="6" id="KW-0811">Translocation</keyword>
<evidence type="ECO:0000256" key="6">
    <source>
        <dbReference type="ARBA" id="ARBA00023010"/>
    </source>
</evidence>
<keyword evidence="13" id="KW-0175">Coiled coil</keyword>
<dbReference type="Proteomes" id="UP000695000">
    <property type="component" value="Unplaced"/>
</dbReference>
<accession>A0ABM1N401</accession>
<evidence type="ECO:0000313" key="16">
    <source>
        <dbReference type="RefSeq" id="XP_017781551.1"/>
    </source>
</evidence>
<dbReference type="RefSeq" id="XP_017781551.1">
    <property type="nucleotide sequence ID" value="XM_017926062.1"/>
</dbReference>
<evidence type="ECO:0000256" key="11">
    <source>
        <dbReference type="ARBA" id="ARBA00029983"/>
    </source>
</evidence>
<evidence type="ECO:0000256" key="1">
    <source>
        <dbReference type="ARBA" id="ARBA00004567"/>
    </source>
</evidence>
<evidence type="ECO:0000256" key="8">
    <source>
        <dbReference type="ARBA" id="ARBA00023242"/>
    </source>
</evidence>
<keyword evidence="4" id="KW-0509">mRNA transport</keyword>
<evidence type="ECO:0000256" key="13">
    <source>
        <dbReference type="SAM" id="Coils"/>
    </source>
</evidence>
<evidence type="ECO:0000256" key="2">
    <source>
        <dbReference type="ARBA" id="ARBA00011056"/>
    </source>
</evidence>
<evidence type="ECO:0000313" key="17">
    <source>
        <dbReference type="RefSeq" id="XP_017781559.1"/>
    </source>
</evidence>
<evidence type="ECO:0000256" key="3">
    <source>
        <dbReference type="ARBA" id="ARBA00022448"/>
    </source>
</evidence>
<gene>
    <name evidence="15 16 17" type="primary">LOC108566253</name>
</gene>
<dbReference type="InterPro" id="IPR012476">
    <property type="entry name" value="GLE1"/>
</dbReference>
<dbReference type="PANTHER" id="PTHR12960">
    <property type="entry name" value="GLE-1-RELATED"/>
    <property type="match status" value="1"/>
</dbReference>
<keyword evidence="5" id="KW-0653">Protein transport</keyword>
<evidence type="ECO:0000256" key="12">
    <source>
        <dbReference type="ARBA" id="ARBA00030897"/>
    </source>
</evidence>
<dbReference type="Pfam" id="PF07817">
    <property type="entry name" value="GLE1"/>
    <property type="match status" value="1"/>
</dbReference>
<comment type="subcellular location">
    <subcellularLocation>
        <location evidence="1">Nucleus</location>
        <location evidence="1">Nuclear pore complex</location>
    </subcellularLocation>
</comment>
<comment type="function">
    <text evidence="9">Required for the export of mRNAs containing poly(A) tails from the nucleus into the cytoplasm. May be involved in the terminal step of the mRNA transport through the nuclear pore complex (NPC).</text>
</comment>
<comment type="similarity">
    <text evidence="2">Belongs to the GLE1 family.</text>
</comment>
<keyword evidence="8" id="KW-0539">Nucleus</keyword>
<protein>
    <recommendedName>
        <fullName evidence="10">mRNA export factor GLE1</fullName>
    </recommendedName>
    <alternativeName>
        <fullName evidence="12">GLE1 RNA export mediator</fullName>
    </alternativeName>
    <alternativeName>
        <fullName evidence="11">Nucleoporin GLE1</fullName>
    </alternativeName>
</protein>
<evidence type="ECO:0000256" key="10">
    <source>
        <dbReference type="ARBA" id="ARBA00026227"/>
    </source>
</evidence>
<dbReference type="GeneID" id="108566253"/>
<keyword evidence="7" id="KW-0906">Nuclear pore complex</keyword>
<keyword evidence="3" id="KW-0813">Transport</keyword>
<dbReference type="PANTHER" id="PTHR12960:SF0">
    <property type="entry name" value="MRNA EXPORT FACTOR GLE1"/>
    <property type="match status" value="1"/>
</dbReference>
<sequence length="619" mass="71499">MDSIVSDLTELKVSALSKSKEINKFVKDVTIGPNSLKHEKTTVSQTTEIKSVDKVDKNAVISNAISTYSPFKEIYKNFERQRVETIQEAIQLHRERFLLFNREQKLQQKKSWLEKKQLIVNNMQQQEVIIMQAMQQHEIDSSKQHEQLLKYYQEIAEKRKKNDKQIQEKEEKHRHLTNLIEKIFTIQQEFRKIYTELLDTLKTCSEEMKGTLSEYLQQLKSLPPLMDEIINKCKSNNVCEDDVVICSDLYEMAKKLKDAINNNIADHNRQVDEQNAKDQEKTELARLAAEAQAKESKSASDAAIKDNFKFDFVSKTALKTYSDLHVFLENYVAGYADLENNPANKTLKFDLKKAINTPVNSISDVSCHHLTDKYNKLNALLSGQPIQMGDSNIIATRHPQGIAFAMDLLAKKFVLQGEIISSNAVAAYPYATTILSLWNNFPDFGKLFMAHLHSECPYIVPIYFPKTVDQSDQEYYQCLGYKYSDGVVETQDKFLKRMTGIMRLYCAILISHPKSNQTTHPHDLTNGWRWFTNILNLQPCIDITATLIHIFLEVCGYSMLKTYKNQFRKTLEFLMDNYLHVLKKIDTGGPVTRLELLLQEYKKSGMIMPPTGLISKHFW</sequence>
<organism evidence="14 16">
    <name type="scientific">Nicrophorus vespilloides</name>
    <name type="common">Boreal carrion beetle</name>
    <dbReference type="NCBI Taxonomy" id="110193"/>
    <lineage>
        <taxon>Eukaryota</taxon>
        <taxon>Metazoa</taxon>
        <taxon>Ecdysozoa</taxon>
        <taxon>Arthropoda</taxon>
        <taxon>Hexapoda</taxon>
        <taxon>Insecta</taxon>
        <taxon>Pterygota</taxon>
        <taxon>Neoptera</taxon>
        <taxon>Endopterygota</taxon>
        <taxon>Coleoptera</taxon>
        <taxon>Polyphaga</taxon>
        <taxon>Staphyliniformia</taxon>
        <taxon>Silphidae</taxon>
        <taxon>Nicrophorinae</taxon>
        <taxon>Nicrophorus</taxon>
    </lineage>
</organism>
<evidence type="ECO:0000256" key="9">
    <source>
        <dbReference type="ARBA" id="ARBA00024680"/>
    </source>
</evidence>
<feature type="coiled-coil region" evidence="13">
    <location>
        <begin position="250"/>
        <end position="297"/>
    </location>
</feature>
<name>A0ABM1N401_NICVS</name>
<reference evidence="15 16" key="1">
    <citation type="submission" date="2025-05" db="UniProtKB">
        <authorList>
            <consortium name="RefSeq"/>
        </authorList>
    </citation>
    <scope>IDENTIFICATION</scope>
    <source>
        <tissue evidence="15 16">Whole Larva</tissue>
    </source>
</reference>
<proteinExistence type="inferred from homology"/>
<evidence type="ECO:0000256" key="5">
    <source>
        <dbReference type="ARBA" id="ARBA00022927"/>
    </source>
</evidence>
<dbReference type="InterPro" id="IPR038506">
    <property type="entry name" value="GLE1-like_sf"/>
</dbReference>
<keyword evidence="14" id="KW-1185">Reference proteome</keyword>
<evidence type="ECO:0000256" key="7">
    <source>
        <dbReference type="ARBA" id="ARBA00023132"/>
    </source>
</evidence>